<reference evidence="2" key="1">
    <citation type="journal article" date="2023" name="IScience">
        <title>Live-bearing cockroach genome reveals convergent evolutionary mechanisms linked to viviparity in insects and beyond.</title>
        <authorList>
            <person name="Fouks B."/>
            <person name="Harrison M.C."/>
            <person name="Mikhailova A.A."/>
            <person name="Marchal E."/>
            <person name="English S."/>
            <person name="Carruthers M."/>
            <person name="Jennings E.C."/>
            <person name="Chiamaka E.L."/>
            <person name="Frigard R.A."/>
            <person name="Pippel M."/>
            <person name="Attardo G.M."/>
            <person name="Benoit J.B."/>
            <person name="Bornberg-Bauer E."/>
            <person name="Tobe S.S."/>
        </authorList>
    </citation>
    <scope>NUCLEOTIDE SEQUENCE</scope>
    <source>
        <strain evidence="2">Stay&amp;Tobe</strain>
    </source>
</reference>
<keyword evidence="1" id="KW-0812">Transmembrane</keyword>
<evidence type="ECO:0000313" key="3">
    <source>
        <dbReference type="Proteomes" id="UP001233999"/>
    </source>
</evidence>
<keyword evidence="1" id="KW-1133">Transmembrane helix</keyword>
<comment type="caution">
    <text evidence="2">The sequence shown here is derived from an EMBL/GenBank/DDBJ whole genome shotgun (WGS) entry which is preliminary data.</text>
</comment>
<dbReference type="Proteomes" id="UP001233999">
    <property type="component" value="Unassembled WGS sequence"/>
</dbReference>
<proteinExistence type="predicted"/>
<sequence>INFAHPDDSGIYLCMALQESSSRVTISVVSLAVKPQSPTIITRVSQQIHLDCQSVLLDYVYKDLTQRWEKNNAVWKDYGYTTLTAVTTEQITYVNYTHAGEWKCTVSQPDLGFKWTTNWLLIQVKHAPNILTHLMEDPPAAYLFKNFKNEIYVLSFLIGILTVTVFLVAVGVFVYLRWCQLKSRK</sequence>
<protein>
    <recommendedName>
        <fullName evidence="4">Ig-like domain-containing protein</fullName>
    </recommendedName>
</protein>
<keyword evidence="3" id="KW-1185">Reference proteome</keyword>
<dbReference type="AlphaFoldDB" id="A0AAD7ZV60"/>
<dbReference type="EMBL" id="JASPKZ010006266">
    <property type="protein sequence ID" value="KAJ9587495.1"/>
    <property type="molecule type" value="Genomic_DNA"/>
</dbReference>
<evidence type="ECO:0008006" key="4">
    <source>
        <dbReference type="Google" id="ProtNLM"/>
    </source>
</evidence>
<evidence type="ECO:0000313" key="2">
    <source>
        <dbReference type="EMBL" id="KAJ9587495.1"/>
    </source>
</evidence>
<feature type="non-terminal residue" evidence="2">
    <location>
        <position position="1"/>
    </location>
</feature>
<dbReference type="SUPFAM" id="SSF48726">
    <property type="entry name" value="Immunoglobulin"/>
    <property type="match status" value="1"/>
</dbReference>
<feature type="transmembrane region" description="Helical" evidence="1">
    <location>
        <begin position="151"/>
        <end position="176"/>
    </location>
</feature>
<evidence type="ECO:0000256" key="1">
    <source>
        <dbReference type="SAM" id="Phobius"/>
    </source>
</evidence>
<name>A0AAD7ZV60_DIPPU</name>
<keyword evidence="1" id="KW-0472">Membrane</keyword>
<accession>A0AAD7ZV60</accession>
<dbReference type="InterPro" id="IPR036179">
    <property type="entry name" value="Ig-like_dom_sf"/>
</dbReference>
<reference evidence="2" key="2">
    <citation type="submission" date="2023-05" db="EMBL/GenBank/DDBJ databases">
        <authorList>
            <person name="Fouks B."/>
        </authorList>
    </citation>
    <scope>NUCLEOTIDE SEQUENCE</scope>
    <source>
        <strain evidence="2">Stay&amp;Tobe</strain>
        <tissue evidence="2">Testes</tissue>
    </source>
</reference>
<gene>
    <name evidence="2" type="ORF">L9F63_028255</name>
</gene>
<organism evidence="2 3">
    <name type="scientific">Diploptera punctata</name>
    <name type="common">Pacific beetle cockroach</name>
    <dbReference type="NCBI Taxonomy" id="6984"/>
    <lineage>
        <taxon>Eukaryota</taxon>
        <taxon>Metazoa</taxon>
        <taxon>Ecdysozoa</taxon>
        <taxon>Arthropoda</taxon>
        <taxon>Hexapoda</taxon>
        <taxon>Insecta</taxon>
        <taxon>Pterygota</taxon>
        <taxon>Neoptera</taxon>
        <taxon>Polyneoptera</taxon>
        <taxon>Dictyoptera</taxon>
        <taxon>Blattodea</taxon>
        <taxon>Blaberoidea</taxon>
        <taxon>Blaberidae</taxon>
        <taxon>Diplopterinae</taxon>
        <taxon>Diploptera</taxon>
    </lineage>
</organism>